<dbReference type="Proteomes" id="UP000250222">
    <property type="component" value="Unassembled WGS sequence"/>
</dbReference>
<dbReference type="NCBIfam" id="TIGR01127">
    <property type="entry name" value="ilvA_1Cterm"/>
    <property type="match status" value="1"/>
</dbReference>
<dbReference type="Gene3D" id="3.40.50.1100">
    <property type="match status" value="2"/>
</dbReference>
<dbReference type="InterPro" id="IPR045865">
    <property type="entry name" value="ACT-like_dom_sf"/>
</dbReference>
<evidence type="ECO:0000256" key="11">
    <source>
        <dbReference type="ARBA" id="ARBA00022898"/>
    </source>
</evidence>
<dbReference type="CDD" id="cd01562">
    <property type="entry name" value="Thr-dehyd"/>
    <property type="match status" value="1"/>
</dbReference>
<evidence type="ECO:0000256" key="8">
    <source>
        <dbReference type="ARBA" id="ARBA00022248"/>
    </source>
</evidence>
<dbReference type="PROSITE" id="PS51671">
    <property type="entry name" value="ACT"/>
    <property type="match status" value="1"/>
</dbReference>
<evidence type="ECO:0000256" key="4">
    <source>
        <dbReference type="ARBA" id="ARBA00004958"/>
    </source>
</evidence>
<dbReference type="InterPro" id="IPR000634">
    <property type="entry name" value="Ser/Thr_deHydtase_PyrdxlP-BS"/>
</dbReference>
<proteinExistence type="inferred from homology"/>
<comment type="catalytic activity">
    <reaction evidence="1">
        <text>L-threonine = 2-oxobutanoate + NH4(+)</text>
        <dbReference type="Rhea" id="RHEA:22108"/>
        <dbReference type="ChEBI" id="CHEBI:16763"/>
        <dbReference type="ChEBI" id="CHEBI:28938"/>
        <dbReference type="ChEBI" id="CHEBI:57926"/>
        <dbReference type="EC" id="4.3.1.19"/>
    </reaction>
</comment>
<accession>A0A2Y9AA29</accession>
<dbReference type="GO" id="GO:0006565">
    <property type="term" value="P:L-serine catabolic process"/>
    <property type="evidence" value="ECO:0007669"/>
    <property type="project" value="TreeGrafter"/>
</dbReference>
<dbReference type="PROSITE" id="PS00165">
    <property type="entry name" value="DEHYDRATASE_SER_THR"/>
    <property type="match status" value="1"/>
</dbReference>
<dbReference type="InterPro" id="IPR001926">
    <property type="entry name" value="TrpB-like_PALP"/>
</dbReference>
<comment type="similarity">
    <text evidence="5">Belongs to the serine/threonine dehydratase family.</text>
</comment>
<dbReference type="GO" id="GO:0004794">
    <property type="term" value="F:threonine deaminase activity"/>
    <property type="evidence" value="ECO:0007669"/>
    <property type="project" value="UniProtKB-EC"/>
</dbReference>
<gene>
    <name evidence="16" type="ORF">SAMN05216184_10232</name>
</gene>
<evidence type="ECO:0000256" key="7">
    <source>
        <dbReference type="ARBA" id="ARBA00012096"/>
    </source>
</evidence>
<dbReference type="InterPro" id="IPR005789">
    <property type="entry name" value="Thr_deHydtase_catblc"/>
</dbReference>
<dbReference type="Pfam" id="PF01842">
    <property type="entry name" value="ACT"/>
    <property type="match status" value="1"/>
</dbReference>
<dbReference type="InterPro" id="IPR050147">
    <property type="entry name" value="Ser/Thr_Dehydratase"/>
</dbReference>
<evidence type="ECO:0000256" key="3">
    <source>
        <dbReference type="ARBA" id="ARBA00004810"/>
    </source>
</evidence>
<dbReference type="GO" id="GO:0030170">
    <property type="term" value="F:pyridoxal phosphate binding"/>
    <property type="evidence" value="ECO:0007669"/>
    <property type="project" value="InterPro"/>
</dbReference>
<sequence>MSEITLADVEDAAALLSGITTRTPVERSGALTGVAGTPVLLKCENLQRTGSFKLRGAYVRLSRLTPEERARGVVAASAGNHAQGVALAARELGISAVVYMPRGAALPKLAATRGYGAEVRQEGADIAGALTAAQREAAATGRVFIPPFDHRDVVLGQATMGLEILDQVPDVRTILVPTGGGGLLAGIAAAVHARGADVRVVGVQATGAAAFPASLSAGRPVPLEGMSTIADGIAVPVPSELTLGIVRRHVAEVRTVSEEAIAQALLLLSERAKLVVEPSGAVGAAALLDGSGDLEGPVVVVLSGGNVDTLVLHRILRHGLVAAGRYLQMEVRVPDQPGSLAGLLGVLAETGSNVVSIRHDRTAADLGVAEVQIGVELETKGTAHCHEVVTALREAGYGVVFQSVR</sequence>
<comment type="subunit">
    <text evidence="6">In the native structure, TdcB is in a dimeric form, whereas in the TdcB-AMP complex, it exists in a tetrameric form (dimer of dimers).</text>
</comment>
<dbReference type="InterPro" id="IPR044561">
    <property type="entry name" value="ACT_ThrD-II-like"/>
</dbReference>
<dbReference type="InterPro" id="IPR036052">
    <property type="entry name" value="TrpB-like_PALP_sf"/>
</dbReference>
<keyword evidence="12 16" id="KW-0456">Lyase</keyword>
<name>A0A2Y9AA29_9MICO</name>
<keyword evidence="10" id="KW-0100">Branched-chain amino acid biosynthesis</keyword>
<dbReference type="GO" id="GO:0009097">
    <property type="term" value="P:isoleucine biosynthetic process"/>
    <property type="evidence" value="ECO:0007669"/>
    <property type="project" value="UniProtKB-UniPathway"/>
</dbReference>
<evidence type="ECO:0000256" key="13">
    <source>
        <dbReference type="ARBA" id="ARBA00025527"/>
    </source>
</evidence>
<comment type="pathway">
    <text evidence="4">Amino-acid degradation; L-threonine degradation via propanoate pathway; propanoate from L-threonine: step 1/4.</text>
</comment>
<evidence type="ECO:0000256" key="14">
    <source>
        <dbReference type="ARBA" id="ARBA00031427"/>
    </source>
</evidence>
<dbReference type="CDD" id="cd04886">
    <property type="entry name" value="ACT_ThrD-II-like"/>
    <property type="match status" value="1"/>
</dbReference>
<dbReference type="RefSeq" id="WP_110851386.1">
    <property type="nucleotide sequence ID" value="NZ_QKLZ01000002.1"/>
</dbReference>
<dbReference type="SUPFAM" id="SSF55021">
    <property type="entry name" value="ACT-like"/>
    <property type="match status" value="1"/>
</dbReference>
<evidence type="ECO:0000256" key="9">
    <source>
        <dbReference type="ARBA" id="ARBA00022533"/>
    </source>
</evidence>
<evidence type="ECO:0000256" key="6">
    <source>
        <dbReference type="ARBA" id="ARBA00011447"/>
    </source>
</evidence>
<keyword evidence="11" id="KW-0663">Pyridoxal phosphate</keyword>
<evidence type="ECO:0000313" key="17">
    <source>
        <dbReference type="Proteomes" id="UP000250222"/>
    </source>
</evidence>
<evidence type="ECO:0000256" key="12">
    <source>
        <dbReference type="ARBA" id="ARBA00023239"/>
    </source>
</evidence>
<comment type="pathway">
    <text evidence="3">Amino-acid biosynthesis; L-isoleucine biosynthesis; 2-oxobutanoate from L-threonine: step 1/1.</text>
</comment>
<evidence type="ECO:0000256" key="10">
    <source>
        <dbReference type="ARBA" id="ARBA00022624"/>
    </source>
</evidence>
<dbReference type="GO" id="GO:0006567">
    <property type="term" value="P:L-threonine catabolic process"/>
    <property type="evidence" value="ECO:0007669"/>
    <property type="project" value="InterPro"/>
</dbReference>
<keyword evidence="9" id="KW-0021">Allosteric enzyme</keyword>
<protein>
    <recommendedName>
        <fullName evidence="8">L-threonine dehydratase catabolic TdcB</fullName>
        <ecNumber evidence="7">4.3.1.19</ecNumber>
    </recommendedName>
    <alternativeName>
        <fullName evidence="14">Threonine deaminase</fullName>
    </alternativeName>
</protein>
<keyword evidence="17" id="KW-1185">Reference proteome</keyword>
<organism evidence="16 17">
    <name type="scientific">Georgenia satyanarayanai</name>
    <dbReference type="NCBI Taxonomy" id="860221"/>
    <lineage>
        <taxon>Bacteria</taxon>
        <taxon>Bacillati</taxon>
        <taxon>Actinomycetota</taxon>
        <taxon>Actinomycetes</taxon>
        <taxon>Micrococcales</taxon>
        <taxon>Bogoriellaceae</taxon>
        <taxon>Georgenia</taxon>
    </lineage>
</organism>
<evidence type="ECO:0000313" key="16">
    <source>
        <dbReference type="EMBL" id="SSA39117.1"/>
    </source>
</evidence>
<keyword evidence="10" id="KW-0412">Isoleucine biosynthesis</keyword>
<evidence type="ECO:0000256" key="2">
    <source>
        <dbReference type="ARBA" id="ARBA00001933"/>
    </source>
</evidence>
<dbReference type="PANTHER" id="PTHR48078:SF6">
    <property type="entry name" value="L-THREONINE DEHYDRATASE CATABOLIC TDCB"/>
    <property type="match status" value="1"/>
</dbReference>
<dbReference type="UniPathway" id="UPA00047">
    <property type="reaction ID" value="UER00054"/>
</dbReference>
<dbReference type="FunFam" id="3.40.50.1100:FF:000005">
    <property type="entry name" value="Threonine dehydratase catabolic"/>
    <property type="match status" value="1"/>
</dbReference>
<evidence type="ECO:0000256" key="5">
    <source>
        <dbReference type="ARBA" id="ARBA00010869"/>
    </source>
</evidence>
<comment type="cofactor">
    <cofactor evidence="2">
        <name>pyridoxal 5'-phosphate</name>
        <dbReference type="ChEBI" id="CHEBI:597326"/>
    </cofactor>
</comment>
<comment type="function">
    <text evidence="13">Catalyzes the anaerobic formation of alpha-ketobutyrate and ammonia from threonine in a two-step reaction. The first step involved a dehydration of threonine and a production of enamine intermediates (aminocrotonate), which tautomerizes to its imine form (iminobutyrate). Both intermediates are unstable and short-lived. The second step is the nonenzymatic hydrolysis of the enamine/imine intermediates to form 2-ketobutyrate and free ammonia. In the low water environment of the cell, the second step is accelerated by RidA.</text>
</comment>
<dbReference type="Pfam" id="PF00291">
    <property type="entry name" value="PALP"/>
    <property type="match status" value="1"/>
</dbReference>
<dbReference type="EC" id="4.3.1.19" evidence="7"/>
<feature type="domain" description="ACT" evidence="15">
    <location>
        <begin position="328"/>
        <end position="405"/>
    </location>
</feature>
<evidence type="ECO:0000256" key="1">
    <source>
        <dbReference type="ARBA" id="ARBA00001274"/>
    </source>
</evidence>
<dbReference type="InterPro" id="IPR002912">
    <property type="entry name" value="ACT_dom"/>
</dbReference>
<dbReference type="GO" id="GO:0003941">
    <property type="term" value="F:L-serine ammonia-lyase activity"/>
    <property type="evidence" value="ECO:0007669"/>
    <property type="project" value="TreeGrafter"/>
</dbReference>
<keyword evidence="10" id="KW-0028">Amino-acid biosynthesis</keyword>
<dbReference type="OrthoDB" id="9811476at2"/>
<dbReference type="AlphaFoldDB" id="A0A2Y9AA29"/>
<dbReference type="PANTHER" id="PTHR48078">
    <property type="entry name" value="THREONINE DEHYDRATASE, MITOCHONDRIAL-RELATED"/>
    <property type="match status" value="1"/>
</dbReference>
<evidence type="ECO:0000259" key="15">
    <source>
        <dbReference type="PROSITE" id="PS51671"/>
    </source>
</evidence>
<dbReference type="EMBL" id="UETB01000002">
    <property type="protein sequence ID" value="SSA39117.1"/>
    <property type="molecule type" value="Genomic_DNA"/>
</dbReference>
<dbReference type="SUPFAM" id="SSF53686">
    <property type="entry name" value="Tryptophan synthase beta subunit-like PLP-dependent enzymes"/>
    <property type="match status" value="1"/>
</dbReference>
<reference evidence="16 17" key="1">
    <citation type="submission" date="2016-10" db="EMBL/GenBank/DDBJ databases">
        <authorList>
            <person name="Cai Z."/>
        </authorList>
    </citation>
    <scope>NUCLEOTIDE SEQUENCE [LARGE SCALE GENOMIC DNA]</scope>
    <source>
        <strain evidence="16 17">CGMCC 1.10826</strain>
    </source>
</reference>